<dbReference type="EMBL" id="CP049074">
    <property type="protein sequence ID" value="QKR00111.1"/>
    <property type="molecule type" value="Genomic_DNA"/>
</dbReference>
<feature type="transmembrane region" description="Helical" evidence="1">
    <location>
        <begin position="117"/>
        <end position="135"/>
    </location>
</feature>
<feature type="transmembrane region" description="Helical" evidence="1">
    <location>
        <begin position="142"/>
        <end position="162"/>
    </location>
</feature>
<keyword evidence="1" id="KW-0812">Transmembrane</keyword>
<evidence type="ECO:0000313" key="3">
    <source>
        <dbReference type="Proteomes" id="UP000509301"/>
    </source>
</evidence>
<feature type="transmembrane region" description="Helical" evidence="1">
    <location>
        <begin position="249"/>
        <end position="269"/>
    </location>
</feature>
<feature type="transmembrane region" description="Helical" evidence="1">
    <location>
        <begin position="274"/>
        <end position="289"/>
    </location>
</feature>
<feature type="transmembrane region" description="Helical" evidence="1">
    <location>
        <begin position="7"/>
        <end position="26"/>
    </location>
</feature>
<feature type="transmembrane region" description="Helical" evidence="1">
    <location>
        <begin position="174"/>
        <end position="198"/>
    </location>
</feature>
<keyword evidence="1" id="KW-0472">Membrane</keyword>
<proteinExistence type="predicted"/>
<feature type="transmembrane region" description="Helical" evidence="1">
    <location>
        <begin position="87"/>
        <end position="105"/>
    </location>
</feature>
<feature type="transmembrane region" description="Helical" evidence="1">
    <location>
        <begin position="295"/>
        <end position="314"/>
    </location>
</feature>
<dbReference type="Proteomes" id="UP000509301">
    <property type="component" value="Chromosome"/>
</dbReference>
<dbReference type="OrthoDB" id="34715at2157"/>
<reference evidence="2 3" key="1">
    <citation type="submission" date="2020-02" db="EMBL/GenBank/DDBJ databases">
        <title>Comparative genome analysis reveals the metabolism and evolution of the thermophilic archaeal genus Metallosphaera.</title>
        <authorList>
            <person name="Jiang C."/>
        </authorList>
    </citation>
    <scope>NUCLEOTIDE SEQUENCE [LARGE SCALE GENOMIC DNA]</scope>
    <source>
        <strain evidence="2 3">Ric-A</strain>
    </source>
</reference>
<evidence type="ECO:0000256" key="1">
    <source>
        <dbReference type="SAM" id="Phobius"/>
    </source>
</evidence>
<protein>
    <submittedName>
        <fullName evidence="2">Uncharacterized protein</fullName>
    </submittedName>
</protein>
<keyword evidence="3" id="KW-1185">Reference proteome</keyword>
<dbReference type="AlphaFoldDB" id="A0A6N0NYA1"/>
<name>A0A6N0NYA1_9CREN</name>
<accession>A0A6N0NYA1</accession>
<feature type="transmembrane region" description="Helical" evidence="1">
    <location>
        <begin position="52"/>
        <end position="75"/>
    </location>
</feature>
<evidence type="ECO:0000313" key="2">
    <source>
        <dbReference type="EMBL" id="QKR00111.1"/>
    </source>
</evidence>
<feature type="transmembrane region" description="Helical" evidence="1">
    <location>
        <begin position="210"/>
        <end position="229"/>
    </location>
</feature>
<gene>
    <name evidence="2" type="ORF">GWK48_06740</name>
</gene>
<dbReference type="KEGG" id="mten:GWK48_06740"/>
<organism evidence="2 3">
    <name type="scientific">Metallosphaera tengchongensis</name>
    <dbReference type="NCBI Taxonomy" id="1532350"/>
    <lineage>
        <taxon>Archaea</taxon>
        <taxon>Thermoproteota</taxon>
        <taxon>Thermoprotei</taxon>
        <taxon>Sulfolobales</taxon>
        <taxon>Sulfolobaceae</taxon>
        <taxon>Metallosphaera</taxon>
    </lineage>
</organism>
<sequence>MNRDLGINLNLFSIIYVISLFLELFFNREFLAGTIPIGLIGNVQVIDRMFTYLYVIGAVAFGLVLIMQPIILGISAYVGNISRTGKALLWSSLYLSLILDLVHLIEGYDNTSFNPPLIFSIIYVILLISTILAVVNYLKKWIVLVVLIPDLLAYLTLLGDWFLQLTGSSAFGTITYAGGIVMPYFIIISGTTFIVYAIKSGINKKLLLPFLALSLLVGLIVYFNLIPGLGQMVGITFPYILGILGVRDWMPPLLFAVGLTGVGSAYLLYKKDPAISLSVLSLFSGALIFDSVDTTVYLLIPVSAISLLAILSSIQKKEAAFRQ</sequence>
<keyword evidence="1" id="KW-1133">Transmembrane helix</keyword>